<dbReference type="SUPFAM" id="SSF48695">
    <property type="entry name" value="Multiheme cytochromes"/>
    <property type="match status" value="1"/>
</dbReference>
<dbReference type="InterPro" id="IPR036280">
    <property type="entry name" value="Multihaem_cyt_sf"/>
</dbReference>
<dbReference type="EMBL" id="JAEMHM010000033">
    <property type="protein sequence ID" value="MBJ6727918.1"/>
    <property type="molecule type" value="Genomic_DNA"/>
</dbReference>
<keyword evidence="3" id="KW-1185">Reference proteome</keyword>
<dbReference type="AlphaFoldDB" id="A0A8J7M3B1"/>
<dbReference type="RefSeq" id="WP_199387058.1">
    <property type="nucleotide sequence ID" value="NZ_JAEMHM010000033.1"/>
</dbReference>
<organism evidence="2 3">
    <name type="scientific">Geomesophilobacter sediminis</name>
    <dbReference type="NCBI Taxonomy" id="2798584"/>
    <lineage>
        <taxon>Bacteria</taxon>
        <taxon>Pseudomonadati</taxon>
        <taxon>Thermodesulfobacteriota</taxon>
        <taxon>Desulfuromonadia</taxon>
        <taxon>Geobacterales</taxon>
        <taxon>Geobacteraceae</taxon>
        <taxon>Geomesophilobacter</taxon>
    </lineage>
</organism>
<name>A0A8J7M3B1_9BACT</name>
<proteinExistence type="predicted"/>
<evidence type="ECO:0000313" key="3">
    <source>
        <dbReference type="Proteomes" id="UP000636888"/>
    </source>
</evidence>
<feature type="signal peptide" evidence="1">
    <location>
        <begin position="1"/>
        <end position="25"/>
    </location>
</feature>
<sequence>MSQINKTSPAWALVALMFGCILSLGGCGDASSQSDLDPESGAHPAGWLPAGHVSPALSHINTCQPCHGDDFSGGISKVACTQCHLGDQIHVHPLDWDNLVYARHATYVNQHGAAACANAFCHGTNLQGVAASGPSCTSCHIGGAFHVHPWTSTAQDLAATPPLHAQFVLTHGNTQTCRNVVCHGAQLQGVLLSGPPCSACHFGTVFP</sequence>
<gene>
    <name evidence="2" type="ORF">JFN93_24685</name>
</gene>
<evidence type="ECO:0000313" key="2">
    <source>
        <dbReference type="EMBL" id="MBJ6727918.1"/>
    </source>
</evidence>
<dbReference type="Proteomes" id="UP000636888">
    <property type="component" value="Unassembled WGS sequence"/>
</dbReference>
<keyword evidence="1" id="KW-0732">Signal</keyword>
<protein>
    <recommendedName>
        <fullName evidence="4">Cytochrome c7-like domain-containing protein</fullName>
    </recommendedName>
</protein>
<evidence type="ECO:0008006" key="4">
    <source>
        <dbReference type="Google" id="ProtNLM"/>
    </source>
</evidence>
<comment type="caution">
    <text evidence="2">The sequence shown here is derived from an EMBL/GenBank/DDBJ whole genome shotgun (WGS) entry which is preliminary data.</text>
</comment>
<evidence type="ECO:0000256" key="1">
    <source>
        <dbReference type="SAM" id="SignalP"/>
    </source>
</evidence>
<feature type="chain" id="PRO_5035205017" description="Cytochrome c7-like domain-containing protein" evidence="1">
    <location>
        <begin position="26"/>
        <end position="207"/>
    </location>
</feature>
<accession>A0A8J7M3B1</accession>
<dbReference type="PROSITE" id="PS51257">
    <property type="entry name" value="PROKAR_LIPOPROTEIN"/>
    <property type="match status" value="1"/>
</dbReference>
<reference evidence="2" key="1">
    <citation type="submission" date="2020-12" db="EMBL/GenBank/DDBJ databases">
        <title>Geomonas sp. Red875, isolated from river sediment.</title>
        <authorList>
            <person name="Xu Z."/>
            <person name="Zhang Z."/>
            <person name="Masuda Y."/>
            <person name="Itoh H."/>
            <person name="Senoo K."/>
        </authorList>
    </citation>
    <scope>NUCLEOTIDE SEQUENCE</scope>
    <source>
        <strain evidence="2">Red875</strain>
    </source>
</reference>